<evidence type="ECO:0000313" key="2">
    <source>
        <dbReference type="EMBL" id="KLJ13333.1"/>
    </source>
</evidence>
<comment type="caution">
    <text evidence="2">The sequence shown here is derived from an EMBL/GenBank/DDBJ whole genome shotgun (WGS) entry which is preliminary data.</text>
</comment>
<keyword evidence="3" id="KW-1185">Reference proteome</keyword>
<accession>A0A0H1BQG8</accession>
<evidence type="ECO:0000256" key="1">
    <source>
        <dbReference type="SAM" id="MobiDB-lite"/>
    </source>
</evidence>
<reference evidence="3" key="1">
    <citation type="journal article" date="2015" name="PLoS Genet.">
        <title>The dynamic genome and transcriptome of the human fungal pathogen Blastomyces and close relative Emmonsia.</title>
        <authorList>
            <person name="Munoz J.F."/>
            <person name="Gauthier G.M."/>
            <person name="Desjardins C.A."/>
            <person name="Gallo J.E."/>
            <person name="Holder J."/>
            <person name="Sullivan T.D."/>
            <person name="Marty A.J."/>
            <person name="Carmen J.C."/>
            <person name="Chen Z."/>
            <person name="Ding L."/>
            <person name="Gujja S."/>
            <person name="Magrini V."/>
            <person name="Misas E."/>
            <person name="Mitreva M."/>
            <person name="Priest M."/>
            <person name="Saif S."/>
            <person name="Whiston E.A."/>
            <person name="Young S."/>
            <person name="Zeng Q."/>
            <person name="Goldman W.E."/>
            <person name="Mardis E.R."/>
            <person name="Taylor J.W."/>
            <person name="McEwen J.G."/>
            <person name="Clay O.K."/>
            <person name="Klein B.S."/>
            <person name="Cuomo C.A."/>
        </authorList>
    </citation>
    <scope>NUCLEOTIDE SEQUENCE [LARGE SCALE GENOMIC DNA]</scope>
    <source>
        <strain evidence="3">UAMH 139</strain>
    </source>
</reference>
<gene>
    <name evidence="2" type="ORF">EMPG_11707</name>
</gene>
<protein>
    <submittedName>
        <fullName evidence="2">Uncharacterized protein</fullName>
    </submittedName>
</protein>
<dbReference type="Proteomes" id="UP000053573">
    <property type="component" value="Unassembled WGS sequence"/>
</dbReference>
<name>A0A0H1BQG8_9EURO</name>
<sequence length="90" mass="9491">MRPKQPATVPGGVKSEAAAITGVNCNITKNGIAHLANAIAQARLILRIEHGQHSHRHHYGPHSSLHKRPTGKSFMANDGGPTAFPVVATS</sequence>
<dbReference type="EMBL" id="LDEV01000395">
    <property type="protein sequence ID" value="KLJ13333.1"/>
    <property type="molecule type" value="Genomic_DNA"/>
</dbReference>
<organism evidence="2 3">
    <name type="scientific">Blastomyces silverae</name>
    <dbReference type="NCBI Taxonomy" id="2060906"/>
    <lineage>
        <taxon>Eukaryota</taxon>
        <taxon>Fungi</taxon>
        <taxon>Dikarya</taxon>
        <taxon>Ascomycota</taxon>
        <taxon>Pezizomycotina</taxon>
        <taxon>Eurotiomycetes</taxon>
        <taxon>Eurotiomycetidae</taxon>
        <taxon>Onygenales</taxon>
        <taxon>Ajellomycetaceae</taxon>
        <taxon>Blastomyces</taxon>
    </lineage>
</organism>
<feature type="region of interest" description="Disordered" evidence="1">
    <location>
        <begin position="52"/>
        <end position="80"/>
    </location>
</feature>
<feature type="compositionally biased region" description="Basic residues" evidence="1">
    <location>
        <begin position="53"/>
        <end position="70"/>
    </location>
</feature>
<evidence type="ECO:0000313" key="3">
    <source>
        <dbReference type="Proteomes" id="UP000053573"/>
    </source>
</evidence>
<dbReference type="AlphaFoldDB" id="A0A0H1BQG8"/>
<proteinExistence type="predicted"/>